<dbReference type="GO" id="GO:0016787">
    <property type="term" value="F:hydrolase activity"/>
    <property type="evidence" value="ECO:0007669"/>
    <property type="project" value="UniProtKB-KW"/>
</dbReference>
<dbReference type="GO" id="GO:0005576">
    <property type="term" value="C:extracellular region"/>
    <property type="evidence" value="ECO:0007669"/>
    <property type="project" value="TreeGrafter"/>
</dbReference>
<gene>
    <name evidence="11" type="primary">eccB</name>
    <name evidence="11" type="ORF">EBN03_25960</name>
</gene>
<name>A0A3M2L181_9NOCA</name>
<evidence type="ECO:0000256" key="5">
    <source>
        <dbReference type="ARBA" id="ARBA00022741"/>
    </source>
</evidence>
<dbReference type="GO" id="GO:0005886">
    <property type="term" value="C:plasma membrane"/>
    <property type="evidence" value="ECO:0007669"/>
    <property type="project" value="UniProtKB-SubCell"/>
</dbReference>
<evidence type="ECO:0000256" key="9">
    <source>
        <dbReference type="ARBA" id="ARBA00023136"/>
    </source>
</evidence>
<dbReference type="InterPro" id="IPR007795">
    <property type="entry name" value="T7SS_EccB"/>
</dbReference>
<keyword evidence="12" id="KW-1185">Reference proteome</keyword>
<dbReference type="PANTHER" id="PTHR40765">
    <property type="entry name" value="ESX-2 SECRETION SYSTEM ATPASE ECCB2"/>
    <property type="match status" value="1"/>
</dbReference>
<dbReference type="PANTHER" id="PTHR40765:SF2">
    <property type="entry name" value="ESX-2 SECRETION SYSTEM ATPASE ECCB2"/>
    <property type="match status" value="1"/>
</dbReference>
<dbReference type="AlphaFoldDB" id="A0A3M2L181"/>
<organism evidence="11 12">
    <name type="scientific">Nocardia stercoris</name>
    <dbReference type="NCBI Taxonomy" id="2483361"/>
    <lineage>
        <taxon>Bacteria</taxon>
        <taxon>Bacillati</taxon>
        <taxon>Actinomycetota</taxon>
        <taxon>Actinomycetes</taxon>
        <taxon>Mycobacteriales</taxon>
        <taxon>Nocardiaceae</taxon>
        <taxon>Nocardia</taxon>
    </lineage>
</organism>
<proteinExistence type="inferred from homology"/>
<comment type="similarity">
    <text evidence="2">Belongs to the EccB family.</text>
</comment>
<keyword evidence="8 10" id="KW-1133">Transmembrane helix</keyword>
<comment type="subcellular location">
    <subcellularLocation>
        <location evidence="1">Cell membrane</location>
        <topology evidence="1">Single-pass membrane protein</topology>
    </subcellularLocation>
</comment>
<dbReference type="Gene3D" id="2.40.50.910">
    <property type="entry name" value="Type VII secretion system EccB, repeat 3 domain"/>
    <property type="match status" value="1"/>
</dbReference>
<evidence type="ECO:0000256" key="10">
    <source>
        <dbReference type="SAM" id="Phobius"/>
    </source>
</evidence>
<evidence type="ECO:0000256" key="6">
    <source>
        <dbReference type="ARBA" id="ARBA00022801"/>
    </source>
</evidence>
<dbReference type="Proteomes" id="UP000279275">
    <property type="component" value="Unassembled WGS sequence"/>
</dbReference>
<dbReference type="EMBL" id="RFFH01000014">
    <property type="protein sequence ID" value="RMI29555.1"/>
    <property type="molecule type" value="Genomic_DNA"/>
</dbReference>
<evidence type="ECO:0000313" key="11">
    <source>
        <dbReference type="EMBL" id="RMI29555.1"/>
    </source>
</evidence>
<comment type="caution">
    <text evidence="11">The sequence shown here is derived from an EMBL/GenBank/DDBJ whole genome shotgun (WGS) entry which is preliminary data.</text>
</comment>
<dbReference type="NCBIfam" id="TIGR03919">
    <property type="entry name" value="T7SS_EccB"/>
    <property type="match status" value="1"/>
</dbReference>
<evidence type="ECO:0000256" key="4">
    <source>
        <dbReference type="ARBA" id="ARBA00022692"/>
    </source>
</evidence>
<keyword evidence="9 10" id="KW-0472">Membrane</keyword>
<evidence type="ECO:0000313" key="12">
    <source>
        <dbReference type="Proteomes" id="UP000279275"/>
    </source>
</evidence>
<dbReference type="Gene3D" id="3.30.2390.20">
    <property type="entry name" value="Type VII secretion system EccB, repeat 1 domain"/>
    <property type="match status" value="1"/>
</dbReference>
<evidence type="ECO:0000256" key="8">
    <source>
        <dbReference type="ARBA" id="ARBA00022989"/>
    </source>
</evidence>
<keyword evidence="6" id="KW-0378">Hydrolase</keyword>
<evidence type="ECO:0000256" key="1">
    <source>
        <dbReference type="ARBA" id="ARBA00004162"/>
    </source>
</evidence>
<evidence type="ECO:0000256" key="7">
    <source>
        <dbReference type="ARBA" id="ARBA00022840"/>
    </source>
</evidence>
<dbReference type="OrthoDB" id="3847604at2"/>
<keyword evidence="7" id="KW-0067">ATP-binding</keyword>
<keyword evidence="5" id="KW-0547">Nucleotide-binding</keyword>
<dbReference type="Pfam" id="PF05108">
    <property type="entry name" value="T7SS_ESX1_EccB"/>
    <property type="match status" value="1"/>
</dbReference>
<dbReference type="InterPro" id="IPR042485">
    <property type="entry name" value="T7SS_EccB_R3"/>
</dbReference>
<accession>A0A3M2L181</accession>
<reference evidence="11 12" key="1">
    <citation type="submission" date="2018-10" db="EMBL/GenBank/DDBJ databases">
        <title>Isolation from cow dung.</title>
        <authorList>
            <person name="Ling L."/>
        </authorList>
    </citation>
    <scope>NUCLEOTIDE SEQUENCE [LARGE SCALE GENOMIC DNA]</scope>
    <source>
        <strain evidence="11 12">NEAU-LL90</strain>
    </source>
</reference>
<protein>
    <submittedName>
        <fullName evidence="11">Type VII secretion protein EccB</fullName>
    </submittedName>
</protein>
<dbReference type="InterPro" id="IPR044857">
    <property type="entry name" value="T7SS_EccB_R1"/>
</dbReference>
<evidence type="ECO:0000256" key="3">
    <source>
        <dbReference type="ARBA" id="ARBA00022475"/>
    </source>
</evidence>
<feature type="transmembrane region" description="Helical" evidence="10">
    <location>
        <begin position="43"/>
        <end position="65"/>
    </location>
</feature>
<dbReference type="GO" id="GO:0005524">
    <property type="term" value="F:ATP binding"/>
    <property type="evidence" value="ECO:0007669"/>
    <property type="project" value="UniProtKB-KW"/>
</dbReference>
<keyword evidence="3" id="KW-1003">Cell membrane</keyword>
<sequence>MARFRVVTKHQVSGWRFLFRRIDHALVRRDASMIDDPQRGRSTALSVGIALACVLVAASAVLAFFKPAKQITDSTHIVAEQGTGALYVFIGGRLYPALNLTSARLAVGDAENPTNVTRDELARFPRGPLIGISGAPGVVADSGVRDSSWAICDTATIGPAAPVDQSTGLPTTGLSSVHTTVIGTQLRTDPDSVRPIAAGEARLLRDDATTWLVYPDRDHGVVRAALNLGDSAVMLALGIDATAPVAPVSKGLLSAIPEVPPIKVPDVPGAGSTVTLSSGMTVPVGAVLAVSTVDQTAAYYLVSQSGVVQISSVLAAMVRNADAHGTMTTIAVRPDVIAANLRPGGWPGTASFPDHSVHIVDPERSGVTCFHWSRASTDPSAATTLLVGRQLPLSVEEQRRTVPLVTAQTSHGATADAAYMPRDTGRFVQVTGMDPVSPRRETLFWISDSGVRYGIDAKLGDNGDPTLNALGLKVPVPAPWSAVSLFAVGPTLSQADARILHEGLPVDKSAVGLPGGNP</sequence>
<keyword evidence="4 10" id="KW-0812">Transmembrane</keyword>
<evidence type="ECO:0000256" key="2">
    <source>
        <dbReference type="ARBA" id="ARBA00008149"/>
    </source>
</evidence>